<sequence length="310" mass="33015">MLTANPPLTSSALPNPTIKRPSDQILPSWPSSSSSSYLPERPMSSEMDAYQTATSQGPEPVRSQGRTAPPLPSSQPHLPTPTTTASHIDSYSFTRTAPNYTLSNSPQQPHPNLPPYNALPSPTPSSASGHLDSYSYTTSRPPNFSIPSSTQHHLSSYSTLPSPTTQSPPTGLGPRGLLPVSGSFGPPPPASGMAPPQPYRPYPYQSLPQLNGPVMSNIHQPGGQMAIIPGLVQPLPFRNTLISCTGNSRKHHRTGHSSAISVFSLSVEITILNGTSEFTSPSNRSPAHIAARLSLGRMHSRDIDLSRGAR</sequence>
<feature type="compositionally biased region" description="Low complexity" evidence="1">
    <location>
        <begin position="154"/>
        <end position="184"/>
    </location>
</feature>
<comment type="caution">
    <text evidence="2">The sequence shown here is derived from an EMBL/GenBank/DDBJ whole genome shotgun (WGS) entry which is preliminary data.</text>
</comment>
<protein>
    <submittedName>
        <fullName evidence="2">Uncharacterized protein</fullName>
    </submittedName>
</protein>
<dbReference type="AlphaFoldDB" id="A0A8H7NJK8"/>
<feature type="compositionally biased region" description="Polar residues" evidence="1">
    <location>
        <begin position="74"/>
        <end position="107"/>
    </location>
</feature>
<feature type="compositionally biased region" description="Polar residues" evidence="1">
    <location>
        <begin position="1"/>
        <end position="14"/>
    </location>
</feature>
<dbReference type="Proteomes" id="UP000616885">
    <property type="component" value="Unassembled WGS sequence"/>
</dbReference>
<reference evidence="2" key="1">
    <citation type="submission" date="2020-10" db="EMBL/GenBank/DDBJ databases">
        <title>High-Quality Genome Resource of Clonostachys rosea strain S41 by Oxford Nanopore Long-Read Sequencing.</title>
        <authorList>
            <person name="Wang H."/>
        </authorList>
    </citation>
    <scope>NUCLEOTIDE SEQUENCE</scope>
    <source>
        <strain evidence="2">S41</strain>
    </source>
</reference>
<accession>A0A8H7NJK8</accession>
<dbReference type="EMBL" id="JADCTT010000002">
    <property type="protein sequence ID" value="KAF9757186.1"/>
    <property type="molecule type" value="Genomic_DNA"/>
</dbReference>
<organism evidence="2 3">
    <name type="scientific">Bionectria ochroleuca</name>
    <name type="common">Gliocladium roseum</name>
    <dbReference type="NCBI Taxonomy" id="29856"/>
    <lineage>
        <taxon>Eukaryota</taxon>
        <taxon>Fungi</taxon>
        <taxon>Dikarya</taxon>
        <taxon>Ascomycota</taxon>
        <taxon>Pezizomycotina</taxon>
        <taxon>Sordariomycetes</taxon>
        <taxon>Hypocreomycetidae</taxon>
        <taxon>Hypocreales</taxon>
        <taxon>Bionectriaceae</taxon>
        <taxon>Clonostachys</taxon>
    </lineage>
</organism>
<evidence type="ECO:0000313" key="3">
    <source>
        <dbReference type="Proteomes" id="UP000616885"/>
    </source>
</evidence>
<gene>
    <name evidence="2" type="ORF">IM811_008130</name>
</gene>
<feature type="compositionally biased region" description="Polar residues" evidence="1">
    <location>
        <begin position="124"/>
        <end position="153"/>
    </location>
</feature>
<name>A0A8H7NJK8_BIOOC</name>
<feature type="compositionally biased region" description="Pro residues" evidence="1">
    <location>
        <begin position="185"/>
        <end position="200"/>
    </location>
</feature>
<feature type="compositionally biased region" description="Low complexity" evidence="1">
    <location>
        <begin position="27"/>
        <end position="45"/>
    </location>
</feature>
<proteinExistence type="predicted"/>
<evidence type="ECO:0000256" key="1">
    <source>
        <dbReference type="SAM" id="MobiDB-lite"/>
    </source>
</evidence>
<evidence type="ECO:0000313" key="2">
    <source>
        <dbReference type="EMBL" id="KAF9757186.1"/>
    </source>
</evidence>
<feature type="region of interest" description="Disordered" evidence="1">
    <location>
        <begin position="1"/>
        <end position="200"/>
    </location>
</feature>